<evidence type="ECO:0000256" key="1">
    <source>
        <dbReference type="SAM" id="MobiDB-lite"/>
    </source>
</evidence>
<dbReference type="Proteomes" id="UP000729402">
    <property type="component" value="Unassembled WGS sequence"/>
</dbReference>
<dbReference type="AlphaFoldDB" id="A0A8J5WNZ5"/>
<feature type="compositionally biased region" description="Polar residues" evidence="1">
    <location>
        <begin position="48"/>
        <end position="57"/>
    </location>
</feature>
<dbReference type="EMBL" id="JAAALK010000080">
    <property type="protein sequence ID" value="KAG8092482.1"/>
    <property type="molecule type" value="Genomic_DNA"/>
</dbReference>
<evidence type="ECO:0000313" key="2">
    <source>
        <dbReference type="EMBL" id="KAG8092482.1"/>
    </source>
</evidence>
<comment type="caution">
    <text evidence="2">The sequence shown here is derived from an EMBL/GenBank/DDBJ whole genome shotgun (WGS) entry which is preliminary data.</text>
</comment>
<reference evidence="2" key="1">
    <citation type="journal article" date="2021" name="bioRxiv">
        <title>Whole Genome Assembly and Annotation of Northern Wild Rice, Zizania palustris L., Supports a Whole Genome Duplication in the Zizania Genus.</title>
        <authorList>
            <person name="Haas M."/>
            <person name="Kono T."/>
            <person name="Macchietto M."/>
            <person name="Millas R."/>
            <person name="McGilp L."/>
            <person name="Shao M."/>
            <person name="Duquette J."/>
            <person name="Hirsch C.N."/>
            <person name="Kimball J."/>
        </authorList>
    </citation>
    <scope>NUCLEOTIDE SEQUENCE</scope>
    <source>
        <tissue evidence="2">Fresh leaf tissue</tissue>
    </source>
</reference>
<accession>A0A8J5WNZ5</accession>
<feature type="region of interest" description="Disordered" evidence="1">
    <location>
        <begin position="48"/>
        <end position="77"/>
    </location>
</feature>
<keyword evidence="3" id="KW-1185">Reference proteome</keyword>
<name>A0A8J5WNZ5_ZIZPA</name>
<reference evidence="2" key="2">
    <citation type="submission" date="2021-02" db="EMBL/GenBank/DDBJ databases">
        <authorList>
            <person name="Kimball J.A."/>
            <person name="Haas M.W."/>
            <person name="Macchietto M."/>
            <person name="Kono T."/>
            <person name="Duquette J."/>
            <person name="Shao M."/>
        </authorList>
    </citation>
    <scope>NUCLEOTIDE SEQUENCE</scope>
    <source>
        <tissue evidence="2">Fresh leaf tissue</tissue>
    </source>
</reference>
<gene>
    <name evidence="2" type="ORF">GUJ93_ZPchr0012g20898</name>
</gene>
<organism evidence="2 3">
    <name type="scientific">Zizania palustris</name>
    <name type="common">Northern wild rice</name>
    <dbReference type="NCBI Taxonomy" id="103762"/>
    <lineage>
        <taxon>Eukaryota</taxon>
        <taxon>Viridiplantae</taxon>
        <taxon>Streptophyta</taxon>
        <taxon>Embryophyta</taxon>
        <taxon>Tracheophyta</taxon>
        <taxon>Spermatophyta</taxon>
        <taxon>Magnoliopsida</taxon>
        <taxon>Liliopsida</taxon>
        <taxon>Poales</taxon>
        <taxon>Poaceae</taxon>
        <taxon>BOP clade</taxon>
        <taxon>Oryzoideae</taxon>
        <taxon>Oryzeae</taxon>
        <taxon>Zizaniinae</taxon>
        <taxon>Zizania</taxon>
    </lineage>
</organism>
<evidence type="ECO:0000313" key="3">
    <source>
        <dbReference type="Proteomes" id="UP000729402"/>
    </source>
</evidence>
<sequence>MTPQLTKQKQELQLQSVVASYDFFQLEFDEQRSEFQLVQLASKLTSSVPHWSDTPMSVSARRQEEGNQEEERAEESISSAALIWFSPSRDLVYGESFSTSSS</sequence>
<proteinExistence type="predicted"/>
<protein>
    <submittedName>
        <fullName evidence="2">Uncharacterized protein</fullName>
    </submittedName>
</protein>